<proteinExistence type="predicted"/>
<dbReference type="EMBL" id="QWET01000055">
    <property type="protein sequence ID" value="RIH62707.1"/>
    <property type="molecule type" value="Genomic_DNA"/>
</dbReference>
<dbReference type="Gene3D" id="2.60.120.10">
    <property type="entry name" value="Jelly Rolls"/>
    <property type="match status" value="1"/>
</dbReference>
<evidence type="ECO:0000313" key="2">
    <source>
        <dbReference type="EMBL" id="RIH62707.1"/>
    </source>
</evidence>
<dbReference type="SUPFAM" id="SSF51206">
    <property type="entry name" value="cAMP-binding domain-like"/>
    <property type="match status" value="1"/>
</dbReference>
<organism evidence="2 3">
    <name type="scientific">Mariniphaga sediminis</name>
    <dbReference type="NCBI Taxonomy" id="1628158"/>
    <lineage>
        <taxon>Bacteria</taxon>
        <taxon>Pseudomonadati</taxon>
        <taxon>Bacteroidota</taxon>
        <taxon>Bacteroidia</taxon>
        <taxon>Marinilabiliales</taxon>
        <taxon>Prolixibacteraceae</taxon>
        <taxon>Mariniphaga</taxon>
    </lineage>
</organism>
<dbReference type="Proteomes" id="UP000266441">
    <property type="component" value="Unassembled WGS sequence"/>
</dbReference>
<dbReference type="AlphaFoldDB" id="A0A399CSR0"/>
<dbReference type="InterPro" id="IPR018490">
    <property type="entry name" value="cNMP-bd_dom_sf"/>
</dbReference>
<dbReference type="RefSeq" id="WP_119352346.1">
    <property type="nucleotide sequence ID" value="NZ_QWET01000055.1"/>
</dbReference>
<dbReference type="InterPro" id="IPR014710">
    <property type="entry name" value="RmlC-like_jellyroll"/>
</dbReference>
<sequence>MMQKLIYYIKKFSSFTDSEIQTISKHTYIEKYKAKSFIHTAGSICKRIGFINNGVLRSYLYDTKGNELIHNFHTENQFAVDLLSYQKRIASNLYLQAITECELVFISKSSDEYLTSNIKEWPVLIRNISDAILAEKAENKTILLHADAKERYLSFIRKNPRIINVVPLGQIASYLGITQQSLSRIRKELII</sequence>
<evidence type="ECO:0000313" key="3">
    <source>
        <dbReference type="Proteomes" id="UP000266441"/>
    </source>
</evidence>
<dbReference type="OrthoDB" id="680421at2"/>
<gene>
    <name evidence="2" type="ORF">D1164_23530</name>
</gene>
<feature type="domain" description="Cyclic nucleotide-binding" evidence="1">
    <location>
        <begin position="30"/>
        <end position="109"/>
    </location>
</feature>
<evidence type="ECO:0000259" key="1">
    <source>
        <dbReference type="Pfam" id="PF00027"/>
    </source>
</evidence>
<comment type="caution">
    <text evidence="2">The sequence shown here is derived from an EMBL/GenBank/DDBJ whole genome shotgun (WGS) entry which is preliminary data.</text>
</comment>
<dbReference type="Pfam" id="PF00027">
    <property type="entry name" value="cNMP_binding"/>
    <property type="match status" value="1"/>
</dbReference>
<name>A0A399CSR0_9BACT</name>
<dbReference type="InterPro" id="IPR000595">
    <property type="entry name" value="cNMP-bd_dom"/>
</dbReference>
<accession>A0A399CSR0</accession>
<keyword evidence="3" id="KW-1185">Reference proteome</keyword>
<protein>
    <submittedName>
        <fullName evidence="2">Crp/Fnr family transcriptional regulator</fullName>
    </submittedName>
</protein>
<dbReference type="CDD" id="cd00038">
    <property type="entry name" value="CAP_ED"/>
    <property type="match status" value="1"/>
</dbReference>
<reference evidence="2 3" key="1">
    <citation type="journal article" date="2015" name="Int. J. Syst. Evol. Microbiol.">
        <title>Mariniphaga sediminis sp. nov., isolated from coastal sediment.</title>
        <authorList>
            <person name="Wang F.Q."/>
            <person name="Shen Q.Y."/>
            <person name="Chen G.J."/>
            <person name="Du Z.J."/>
        </authorList>
    </citation>
    <scope>NUCLEOTIDE SEQUENCE [LARGE SCALE GENOMIC DNA]</scope>
    <source>
        <strain evidence="2 3">SY21</strain>
    </source>
</reference>